<dbReference type="Proteomes" id="UP000037953">
    <property type="component" value="Unassembled WGS sequence"/>
</dbReference>
<sequence>MELAVFQELTKEITSKCSYMTESQQEEKVIQLIDLHHFAECYHQPLKILNYIQHPINIIEEKGIRKGILFYDMKHSTPFDWNAFEEFKRHNELKELWFVFVEEDLTTDSTRYTDFIIENSIEIFYDRIFRFNFFQSAIQQLK</sequence>
<dbReference type="OrthoDB" id="1451807at2"/>
<reference evidence="2" key="2">
    <citation type="submission" date="2015-09" db="EMBL/GenBank/DDBJ databases">
        <title>Draft genome sequence of a multidrug-resistant Chryseobacterium indologenes isolate from Malaysia.</title>
        <authorList>
            <person name="Yu C.Y."/>
            <person name="Ang G.Y."/>
            <person name="Chan K.-G."/>
        </authorList>
    </citation>
    <scope>NUCLEOTIDE SEQUENCE [LARGE SCALE GENOMIC DNA]</scope>
    <source>
        <strain evidence="2">CI_885</strain>
    </source>
</reference>
<organism evidence="1 2">
    <name type="scientific">Chryseobacterium indologenes</name>
    <name type="common">Flavobacterium indologenes</name>
    <dbReference type="NCBI Taxonomy" id="253"/>
    <lineage>
        <taxon>Bacteria</taxon>
        <taxon>Pseudomonadati</taxon>
        <taxon>Bacteroidota</taxon>
        <taxon>Flavobacteriia</taxon>
        <taxon>Flavobacteriales</taxon>
        <taxon>Weeksellaceae</taxon>
        <taxon>Chryseobacterium group</taxon>
        <taxon>Chryseobacterium</taxon>
    </lineage>
</organism>
<protein>
    <submittedName>
        <fullName evidence="1">Uncharacterized protein</fullName>
    </submittedName>
</protein>
<comment type="caution">
    <text evidence="1">The sequence shown here is derived from an EMBL/GenBank/DDBJ whole genome shotgun (WGS) entry which is preliminary data.</text>
</comment>
<gene>
    <name evidence="1" type="ORF">AOB46_01045</name>
</gene>
<evidence type="ECO:0000313" key="1">
    <source>
        <dbReference type="EMBL" id="KPE53198.1"/>
    </source>
</evidence>
<reference evidence="1 2" key="1">
    <citation type="journal article" date="2015" name="Genom Data">
        <title>Draft genome sequence of a multidrug-resistant Chryseobacterium indologenes isolate from Malaysia.</title>
        <authorList>
            <person name="Yu C.Y."/>
            <person name="Ang G.Y."/>
            <person name="Cheng H.J."/>
            <person name="Cheong Y.M."/>
            <person name="Yin W.F."/>
            <person name="Chan K.G."/>
        </authorList>
    </citation>
    <scope>NUCLEOTIDE SEQUENCE [LARGE SCALE GENOMIC DNA]</scope>
    <source>
        <strain evidence="1 2">CI_885</strain>
    </source>
</reference>
<dbReference type="AlphaFoldDB" id="A0A0N0ZWY9"/>
<evidence type="ECO:0000313" key="2">
    <source>
        <dbReference type="Proteomes" id="UP000037953"/>
    </source>
</evidence>
<proteinExistence type="predicted"/>
<name>A0A0N0ZWY9_CHRID</name>
<accession>A0A0N0ZWY9</accession>
<dbReference type="EMBL" id="LJOD01000001">
    <property type="protein sequence ID" value="KPE53198.1"/>
    <property type="molecule type" value="Genomic_DNA"/>
</dbReference>
<dbReference type="PATRIC" id="fig|253.9.peg.219"/>